<evidence type="ECO:0000313" key="3">
    <source>
        <dbReference type="Proteomes" id="UP001595715"/>
    </source>
</evidence>
<sequence length="211" mass="23634">MAALAANDVILFQGDSITDCGRNYRDANSLGGGYPYFIAAELGRRYPEWNLTFINRGISGNRVVDLERRWEEDCLALNPTVVSIYIGINDTWRRYDSNEPTSTAQYYEGYRRLITSTLDRMNAKLVLVEPFVLPVPEDRKGWREDLDPKIAAVRELAQEFKAAYVPLDGLFAQASMKTGPAYWAGDGVHPSVAGHSLIAKAWLEAVGVRSR</sequence>
<dbReference type="InterPro" id="IPR013830">
    <property type="entry name" value="SGNH_hydro"/>
</dbReference>
<reference evidence="3" key="1">
    <citation type="journal article" date="2019" name="Int. J. Syst. Evol. Microbiol.">
        <title>The Global Catalogue of Microorganisms (GCM) 10K type strain sequencing project: providing services to taxonomists for standard genome sequencing and annotation.</title>
        <authorList>
            <consortium name="The Broad Institute Genomics Platform"/>
            <consortium name="The Broad Institute Genome Sequencing Center for Infectious Disease"/>
            <person name="Wu L."/>
            <person name="Ma J."/>
        </authorList>
    </citation>
    <scope>NUCLEOTIDE SEQUENCE [LARGE SCALE GENOMIC DNA]</scope>
    <source>
        <strain evidence="3">IBRC-M 10987</strain>
    </source>
</reference>
<protein>
    <submittedName>
        <fullName evidence="2">SGNH/GDSL hydrolase family protein</fullName>
        <ecNumber evidence="2">3.1.-.-</ecNumber>
    </submittedName>
</protein>
<dbReference type="PANTHER" id="PTHR30383">
    <property type="entry name" value="THIOESTERASE 1/PROTEASE 1/LYSOPHOSPHOLIPASE L1"/>
    <property type="match status" value="1"/>
</dbReference>
<comment type="caution">
    <text evidence="2">The sequence shown here is derived from an EMBL/GenBank/DDBJ whole genome shotgun (WGS) entry which is preliminary data.</text>
</comment>
<dbReference type="Gene3D" id="3.40.50.1110">
    <property type="entry name" value="SGNH hydrolase"/>
    <property type="match status" value="1"/>
</dbReference>
<feature type="domain" description="SGNH hydrolase-type esterase" evidence="1">
    <location>
        <begin position="14"/>
        <end position="196"/>
    </location>
</feature>
<dbReference type="GO" id="GO:0016787">
    <property type="term" value="F:hydrolase activity"/>
    <property type="evidence" value="ECO:0007669"/>
    <property type="project" value="UniProtKB-KW"/>
</dbReference>
<dbReference type="SUPFAM" id="SSF52266">
    <property type="entry name" value="SGNH hydrolase"/>
    <property type="match status" value="1"/>
</dbReference>
<dbReference type="EMBL" id="JBHSAM010000034">
    <property type="protein sequence ID" value="MFC4102727.1"/>
    <property type="molecule type" value="Genomic_DNA"/>
</dbReference>
<evidence type="ECO:0000313" key="2">
    <source>
        <dbReference type="EMBL" id="MFC4102727.1"/>
    </source>
</evidence>
<name>A0ABV8K9T3_9BACL</name>
<dbReference type="Pfam" id="PF13472">
    <property type="entry name" value="Lipase_GDSL_2"/>
    <property type="match status" value="1"/>
</dbReference>
<dbReference type="InterPro" id="IPR036514">
    <property type="entry name" value="SGNH_hydro_sf"/>
</dbReference>
<evidence type="ECO:0000259" key="1">
    <source>
        <dbReference type="Pfam" id="PF13472"/>
    </source>
</evidence>
<dbReference type="Proteomes" id="UP001595715">
    <property type="component" value="Unassembled WGS sequence"/>
</dbReference>
<accession>A0ABV8K9T3</accession>
<dbReference type="CDD" id="cd01834">
    <property type="entry name" value="SGNH_hydrolase_like_2"/>
    <property type="match status" value="1"/>
</dbReference>
<keyword evidence="2" id="KW-0378">Hydrolase</keyword>
<organism evidence="2 3">
    <name type="scientific">Paenibacillus xanthanilyticus</name>
    <dbReference type="NCBI Taxonomy" id="1783531"/>
    <lineage>
        <taxon>Bacteria</taxon>
        <taxon>Bacillati</taxon>
        <taxon>Bacillota</taxon>
        <taxon>Bacilli</taxon>
        <taxon>Bacillales</taxon>
        <taxon>Paenibacillaceae</taxon>
        <taxon>Paenibacillus</taxon>
    </lineage>
</organism>
<keyword evidence="3" id="KW-1185">Reference proteome</keyword>
<gene>
    <name evidence="2" type="ORF">ACFOZ8_24205</name>
</gene>
<dbReference type="PANTHER" id="PTHR30383:SF5">
    <property type="entry name" value="SGNH HYDROLASE-TYPE ESTERASE DOMAIN-CONTAINING PROTEIN"/>
    <property type="match status" value="1"/>
</dbReference>
<dbReference type="EC" id="3.1.-.-" evidence="2"/>
<dbReference type="RefSeq" id="WP_377721343.1">
    <property type="nucleotide sequence ID" value="NZ_JBHSAM010000034.1"/>
</dbReference>
<proteinExistence type="predicted"/>
<dbReference type="InterPro" id="IPR051532">
    <property type="entry name" value="Ester_Hydrolysis_Enzymes"/>
</dbReference>